<protein>
    <recommendedName>
        <fullName evidence="3">Alcohol dehydrogenase</fullName>
    </recommendedName>
</protein>
<evidence type="ECO:0008006" key="3">
    <source>
        <dbReference type="Google" id="ProtNLM"/>
    </source>
</evidence>
<dbReference type="RefSeq" id="WP_127223420.1">
    <property type="nucleotide sequence ID" value="NZ_CP088147.1"/>
</dbReference>
<evidence type="ECO:0000313" key="1">
    <source>
        <dbReference type="EMBL" id="UTU51030.1"/>
    </source>
</evidence>
<gene>
    <name evidence="1" type="ORF">LRP29_26725</name>
</gene>
<keyword evidence="2" id="KW-1185">Reference proteome</keyword>
<dbReference type="EMBL" id="CP088147">
    <property type="protein sequence ID" value="UTU51030.1"/>
    <property type="molecule type" value="Genomic_DNA"/>
</dbReference>
<evidence type="ECO:0000313" key="2">
    <source>
        <dbReference type="Proteomes" id="UP001060070"/>
    </source>
</evidence>
<organism evidence="1 2">
    <name type="scientific">Mesorhizobium ciceri</name>
    <dbReference type="NCBI Taxonomy" id="39645"/>
    <lineage>
        <taxon>Bacteria</taxon>
        <taxon>Pseudomonadati</taxon>
        <taxon>Pseudomonadota</taxon>
        <taxon>Alphaproteobacteria</taxon>
        <taxon>Hyphomicrobiales</taxon>
        <taxon>Phyllobacteriaceae</taxon>
        <taxon>Mesorhizobium</taxon>
    </lineage>
</organism>
<accession>A0AB38T7T8</accession>
<reference evidence="1 2" key="1">
    <citation type="journal article" date="2022" name="Microbiol. Resour. Announc.">
        <title>Complete Genome Sequence of Mesorhizobium ciceri Strain R30, a Rhizobium Used as a Commercial Inoculant for Chickpea in Argentina.</title>
        <authorList>
            <person name="Foresto E."/>
            <person name="Revale S."/>
            <person name="Primo E."/>
            <person name="Nievas F."/>
            <person name="Carezzano E."/>
            <person name="Puente M."/>
            <person name="Alzari P."/>
            <person name="Mart M."/>
            <person name="Ben-Assaya M."/>
            <person name="Mornico D."/>
            <person name="Santoro M."/>
            <person name="Mart F."/>
            <person name="Giordano W."/>
            <person name="Bogino P."/>
        </authorList>
    </citation>
    <scope>NUCLEOTIDE SEQUENCE [LARGE SCALE GENOMIC DNA]</scope>
    <source>
        <strain evidence="1 2">R30</strain>
    </source>
</reference>
<proteinExistence type="predicted"/>
<name>A0AB38T7T8_9HYPH</name>
<dbReference type="Proteomes" id="UP001060070">
    <property type="component" value="Chromosome"/>
</dbReference>
<sequence>MTAREEEFLTKRSGVAVDIDPTFGNLVRSIISSRHSFVRGVPSLRILQKIVDLAVGGRLPITISRTARLSEAIALISDLEAGKRVPGKAVIVMDRENC</sequence>
<dbReference type="AlphaFoldDB" id="A0AB38T7T8"/>